<dbReference type="InterPro" id="IPR027266">
    <property type="entry name" value="TrmE/GcvT-like"/>
</dbReference>
<dbReference type="PANTHER" id="PTHR22602:SF0">
    <property type="entry name" value="TRANSFERASE CAF17, MITOCHONDRIAL-RELATED"/>
    <property type="match status" value="1"/>
</dbReference>
<dbReference type="InterPro" id="IPR045179">
    <property type="entry name" value="YgfZ/GcvT"/>
</dbReference>
<evidence type="ECO:0000256" key="1">
    <source>
        <dbReference type="SAM" id="MobiDB-lite"/>
    </source>
</evidence>
<feature type="compositionally biased region" description="Low complexity" evidence="1">
    <location>
        <begin position="82"/>
        <end position="95"/>
    </location>
</feature>
<dbReference type="Proteomes" id="UP001202328">
    <property type="component" value="Unassembled WGS sequence"/>
</dbReference>
<accession>A0AAD4T6Z8</accession>
<reference evidence="2" key="1">
    <citation type="submission" date="2022-04" db="EMBL/GenBank/DDBJ databases">
        <title>A functionally conserved STORR gene fusion in Papaver species that diverged 16.8 million years ago.</title>
        <authorList>
            <person name="Catania T."/>
        </authorList>
    </citation>
    <scope>NUCLEOTIDE SEQUENCE</scope>
    <source>
        <strain evidence="2">S-188037</strain>
    </source>
</reference>
<dbReference type="PANTHER" id="PTHR22602">
    <property type="entry name" value="TRANSFERASE CAF17, MITOCHONDRIAL-RELATED"/>
    <property type="match status" value="1"/>
</dbReference>
<dbReference type="GO" id="GO:0016226">
    <property type="term" value="P:iron-sulfur cluster assembly"/>
    <property type="evidence" value="ECO:0007669"/>
    <property type="project" value="TreeGrafter"/>
</dbReference>
<sequence length="165" mass="18675">MKIFKNSASPIYRIYRNRSFYSRFFYNNEQQKSYFEDVGSSMASHLKTRSVIRFRGPDTIKFLQGLVTNDVRKFGEEIGEKTSTLTTPNNLSTSSDSKEEPEASALGWVAGVDKVGQSSTKGNTPLVEANKETDELNYLQWRVEKGVAEGSTEIPKGIQQFHLDF</sequence>
<name>A0AAD4T6Z8_9MAGN</name>
<gene>
    <name evidence="2" type="ORF">MKW98_029784</name>
</gene>
<dbReference type="EMBL" id="JAJJMB010005286">
    <property type="protein sequence ID" value="KAI3940008.1"/>
    <property type="molecule type" value="Genomic_DNA"/>
</dbReference>
<evidence type="ECO:0000313" key="3">
    <source>
        <dbReference type="Proteomes" id="UP001202328"/>
    </source>
</evidence>
<feature type="region of interest" description="Disordered" evidence="1">
    <location>
        <begin position="77"/>
        <end position="103"/>
    </location>
</feature>
<comment type="caution">
    <text evidence="2">The sequence shown here is derived from an EMBL/GenBank/DDBJ whole genome shotgun (WGS) entry which is preliminary data.</text>
</comment>
<dbReference type="Gene3D" id="3.30.1360.120">
    <property type="entry name" value="Probable tRNA modification gtpase trme, domain 1"/>
    <property type="match status" value="1"/>
</dbReference>
<protein>
    <submittedName>
        <fullName evidence="2">Uncharacterized protein</fullName>
    </submittedName>
</protein>
<keyword evidence="3" id="KW-1185">Reference proteome</keyword>
<dbReference type="AlphaFoldDB" id="A0AAD4T6Z8"/>
<dbReference type="SUPFAM" id="SSF103025">
    <property type="entry name" value="Folate-binding domain"/>
    <property type="match status" value="1"/>
</dbReference>
<proteinExistence type="predicted"/>
<organism evidence="2 3">
    <name type="scientific">Papaver atlanticum</name>
    <dbReference type="NCBI Taxonomy" id="357466"/>
    <lineage>
        <taxon>Eukaryota</taxon>
        <taxon>Viridiplantae</taxon>
        <taxon>Streptophyta</taxon>
        <taxon>Embryophyta</taxon>
        <taxon>Tracheophyta</taxon>
        <taxon>Spermatophyta</taxon>
        <taxon>Magnoliopsida</taxon>
        <taxon>Ranunculales</taxon>
        <taxon>Papaveraceae</taxon>
        <taxon>Papaveroideae</taxon>
        <taxon>Papaver</taxon>
    </lineage>
</organism>
<evidence type="ECO:0000313" key="2">
    <source>
        <dbReference type="EMBL" id="KAI3940008.1"/>
    </source>
</evidence>
<dbReference type="GO" id="GO:0005759">
    <property type="term" value="C:mitochondrial matrix"/>
    <property type="evidence" value="ECO:0007669"/>
    <property type="project" value="TreeGrafter"/>
</dbReference>